<gene>
    <name evidence="2" type="ORF">Mp_6g02160</name>
</gene>
<evidence type="ECO:0000256" key="1">
    <source>
        <dbReference type="SAM" id="SignalP"/>
    </source>
</evidence>
<evidence type="ECO:0000313" key="2">
    <source>
        <dbReference type="EMBL" id="BBN13265.1"/>
    </source>
</evidence>
<sequence length="104" mass="12146">MSFFFHLFPMLWMNTCQYYFTGKSDQARSSMVTGHMKVLSLLDSDVRWSTWNFESQVWGLLRLETVSLGAETWRNLAIQTEFGFENSRNLKTLALLHNVSVESQ</sequence>
<name>A0AAF6BMN1_MARPO</name>
<dbReference type="AlphaFoldDB" id="A0AAF6BMN1"/>
<dbReference type="EMBL" id="AP019871">
    <property type="protein sequence ID" value="BBN13265.1"/>
    <property type="molecule type" value="Genomic_DNA"/>
</dbReference>
<keyword evidence="1" id="KW-0732">Signal</keyword>
<protein>
    <submittedName>
        <fullName evidence="2">Uncharacterized protein</fullName>
    </submittedName>
</protein>
<proteinExistence type="predicted"/>
<reference evidence="3" key="1">
    <citation type="journal article" date="2020" name="Curr. Biol.">
        <title>Chromatin organization in early land plants reveals an ancestral association between H3K27me3, transposons, and constitutive heterochromatin.</title>
        <authorList>
            <person name="Montgomery S.A."/>
            <person name="Tanizawa Y."/>
            <person name="Galik B."/>
            <person name="Wang N."/>
            <person name="Ito T."/>
            <person name="Mochizuki T."/>
            <person name="Akimcheva S."/>
            <person name="Bowman J.L."/>
            <person name="Cognat V."/>
            <person name="Marechal-Drouard L."/>
            <person name="Ekker H."/>
            <person name="Hong S.F."/>
            <person name="Kohchi T."/>
            <person name="Lin S.S."/>
            <person name="Liu L.D."/>
            <person name="Nakamura Y."/>
            <person name="Valeeva L.R."/>
            <person name="Shakirov E.V."/>
            <person name="Shippen D.E."/>
            <person name="Wei W.L."/>
            <person name="Yagura M."/>
            <person name="Yamaoka S."/>
            <person name="Yamato K.T."/>
            <person name="Liu C."/>
            <person name="Berger F."/>
        </authorList>
    </citation>
    <scope>NUCLEOTIDE SEQUENCE [LARGE SCALE GENOMIC DNA]</scope>
    <source>
        <strain evidence="3">Tak-1</strain>
    </source>
</reference>
<dbReference type="Proteomes" id="UP001162541">
    <property type="component" value="Chromosome 6"/>
</dbReference>
<accession>A0AAF6BMN1</accession>
<evidence type="ECO:0000313" key="3">
    <source>
        <dbReference type="Proteomes" id="UP001162541"/>
    </source>
</evidence>
<feature type="chain" id="PRO_5042197333" evidence="1">
    <location>
        <begin position="19"/>
        <end position="104"/>
    </location>
</feature>
<organism evidence="2 3">
    <name type="scientific">Marchantia polymorpha subsp. ruderalis</name>
    <dbReference type="NCBI Taxonomy" id="1480154"/>
    <lineage>
        <taxon>Eukaryota</taxon>
        <taxon>Viridiplantae</taxon>
        <taxon>Streptophyta</taxon>
        <taxon>Embryophyta</taxon>
        <taxon>Marchantiophyta</taxon>
        <taxon>Marchantiopsida</taxon>
        <taxon>Marchantiidae</taxon>
        <taxon>Marchantiales</taxon>
        <taxon>Marchantiaceae</taxon>
        <taxon>Marchantia</taxon>
    </lineage>
</organism>
<feature type="signal peptide" evidence="1">
    <location>
        <begin position="1"/>
        <end position="18"/>
    </location>
</feature>